<comment type="caution">
    <text evidence="1">The sequence shown here is derived from an EMBL/GenBank/DDBJ whole genome shotgun (WGS) entry which is preliminary data.</text>
</comment>
<name>A0ABV9PB01_9FLAO</name>
<organism evidence="1 2">
    <name type="scientific">Flavobacterium branchiicola</name>
    <dbReference type="NCBI Taxonomy" id="1114875"/>
    <lineage>
        <taxon>Bacteria</taxon>
        <taxon>Pseudomonadati</taxon>
        <taxon>Bacteroidota</taxon>
        <taxon>Flavobacteriia</taxon>
        <taxon>Flavobacteriales</taxon>
        <taxon>Flavobacteriaceae</taxon>
        <taxon>Flavobacterium</taxon>
    </lineage>
</organism>
<evidence type="ECO:0000313" key="2">
    <source>
        <dbReference type="Proteomes" id="UP001595935"/>
    </source>
</evidence>
<dbReference type="EMBL" id="JBHSGV010000002">
    <property type="protein sequence ID" value="MFC4746531.1"/>
    <property type="molecule type" value="Genomic_DNA"/>
</dbReference>
<dbReference type="Proteomes" id="UP001595935">
    <property type="component" value="Unassembled WGS sequence"/>
</dbReference>
<accession>A0ABV9PB01</accession>
<proteinExistence type="predicted"/>
<evidence type="ECO:0008006" key="3">
    <source>
        <dbReference type="Google" id="ProtNLM"/>
    </source>
</evidence>
<dbReference type="RefSeq" id="WP_213256632.1">
    <property type="nucleotide sequence ID" value="NZ_JAGYWA010000002.1"/>
</dbReference>
<reference evidence="2" key="1">
    <citation type="journal article" date="2019" name="Int. J. Syst. Evol. Microbiol.">
        <title>The Global Catalogue of Microorganisms (GCM) 10K type strain sequencing project: providing services to taxonomists for standard genome sequencing and annotation.</title>
        <authorList>
            <consortium name="The Broad Institute Genomics Platform"/>
            <consortium name="The Broad Institute Genome Sequencing Center for Infectious Disease"/>
            <person name="Wu L."/>
            <person name="Ma J."/>
        </authorList>
    </citation>
    <scope>NUCLEOTIDE SEQUENCE [LARGE SCALE GENOMIC DNA]</scope>
    <source>
        <strain evidence="2">WYCCWR 13023</strain>
    </source>
</reference>
<keyword evidence="2" id="KW-1185">Reference proteome</keyword>
<protein>
    <recommendedName>
        <fullName evidence="3">Nitrogen fixation protein</fullName>
    </recommendedName>
</protein>
<evidence type="ECO:0000313" key="1">
    <source>
        <dbReference type="EMBL" id="MFC4746531.1"/>
    </source>
</evidence>
<gene>
    <name evidence="1" type="ORF">ACFO5S_03710</name>
</gene>
<sequence length="143" mass="16149">MEPINTFSTDEKQNLTCPSYVCKPGAKLYGIVNADGLIDYLKEPIEVDETFMSIALKGREPEKRFRFSGACAKSGCKQWDKAEHECGLINNVIDIIGNDESSELQYCGIRSKCRWYEQKKGLACAQCNEVIRNIEMKIIGIED</sequence>